<dbReference type="Proteomes" id="UP001149719">
    <property type="component" value="Unassembled WGS sequence"/>
</dbReference>
<feature type="compositionally biased region" description="Low complexity" evidence="1">
    <location>
        <begin position="214"/>
        <end position="230"/>
    </location>
</feature>
<accession>A0ABT4JR19</accession>
<evidence type="ECO:0000313" key="3">
    <source>
        <dbReference type="Proteomes" id="UP001149719"/>
    </source>
</evidence>
<feature type="compositionally biased region" description="Basic and acidic residues" evidence="1">
    <location>
        <begin position="79"/>
        <end position="96"/>
    </location>
</feature>
<evidence type="ECO:0000256" key="1">
    <source>
        <dbReference type="SAM" id="MobiDB-lite"/>
    </source>
</evidence>
<organism evidence="2 3">
    <name type="scientific">Marinomonas phaeophyticola</name>
    <dbReference type="NCBI Taxonomy" id="3004091"/>
    <lineage>
        <taxon>Bacteria</taxon>
        <taxon>Pseudomonadati</taxon>
        <taxon>Pseudomonadota</taxon>
        <taxon>Gammaproteobacteria</taxon>
        <taxon>Oceanospirillales</taxon>
        <taxon>Oceanospirillaceae</taxon>
        <taxon>Marinomonas</taxon>
    </lineage>
</organism>
<keyword evidence="3" id="KW-1185">Reference proteome</keyword>
<name>A0ABT4JR19_9GAMM</name>
<dbReference type="InterPro" id="IPR021973">
    <property type="entry name" value="SprA-related"/>
</dbReference>
<dbReference type="RefSeq" id="WP_269122382.1">
    <property type="nucleotide sequence ID" value="NZ_JAPUBN010000006.1"/>
</dbReference>
<sequence>MSVSLAYINNFQNQPYVDNESVRLEERKSHEENQTLTTASTVVTLSEESKRLSENDKSQQNTSTNEESDSASEEAEINETEKTQDKETTELTEDEVKKVAELKARDIEVKTHEQAHAMVGGKHAGSPSYTYEQGHDGNNYAVEGEVPIDVSTIANDPQATISKMQQVYQAALAPAQPSSADRSIAADSQSKISAARAELLESKNETIDNKQTDRQSNNSVNSDSNDTQNDINNYRPIDSYLLNSNTNTIGGTLSKIV</sequence>
<dbReference type="Pfam" id="PF12118">
    <property type="entry name" value="SprA-related"/>
    <property type="match status" value="1"/>
</dbReference>
<feature type="region of interest" description="Disordered" evidence="1">
    <location>
        <begin position="25"/>
        <end position="96"/>
    </location>
</feature>
<evidence type="ECO:0000313" key="2">
    <source>
        <dbReference type="EMBL" id="MCZ2720467.1"/>
    </source>
</evidence>
<comment type="caution">
    <text evidence="2">The sequence shown here is derived from an EMBL/GenBank/DDBJ whole genome shotgun (WGS) entry which is preliminary data.</text>
</comment>
<keyword evidence="2" id="KW-0378">Hydrolase</keyword>
<feature type="region of interest" description="Disordered" evidence="1">
    <location>
        <begin position="202"/>
        <end position="232"/>
    </location>
</feature>
<gene>
    <name evidence="2" type="ORF">O1D97_02095</name>
</gene>
<dbReference type="GO" id="GO:0008237">
    <property type="term" value="F:metallopeptidase activity"/>
    <property type="evidence" value="ECO:0007669"/>
    <property type="project" value="UniProtKB-KW"/>
</dbReference>
<keyword evidence="2" id="KW-0482">Metalloprotease</keyword>
<feature type="compositionally biased region" description="Low complexity" evidence="1">
    <location>
        <begin position="35"/>
        <end position="46"/>
    </location>
</feature>
<reference evidence="2" key="1">
    <citation type="submission" date="2022-12" db="EMBL/GenBank/DDBJ databases">
        <title>Marinomonas 15G1-11 sp. nov, isolated from marine algae.</title>
        <authorList>
            <person name="Butt M."/>
            <person name="Choi D.G."/>
            <person name="Kim J.M."/>
            <person name="Lee J.K."/>
            <person name="Baek J.H."/>
            <person name="Jeon C.O."/>
        </authorList>
    </citation>
    <scope>NUCLEOTIDE SEQUENCE</scope>
    <source>
        <strain evidence="2">15G1-11</strain>
    </source>
</reference>
<feature type="compositionally biased region" description="Basic and acidic residues" evidence="1">
    <location>
        <begin position="47"/>
        <end position="57"/>
    </location>
</feature>
<feature type="compositionally biased region" description="Acidic residues" evidence="1">
    <location>
        <begin position="66"/>
        <end position="78"/>
    </location>
</feature>
<keyword evidence="2" id="KW-0645">Protease</keyword>
<proteinExistence type="predicted"/>
<protein>
    <submittedName>
        <fullName evidence="2">Metalloprotease CJM1_0395 family protein</fullName>
    </submittedName>
</protein>
<dbReference type="EMBL" id="JAPUBN010000006">
    <property type="protein sequence ID" value="MCZ2720467.1"/>
    <property type="molecule type" value="Genomic_DNA"/>
</dbReference>
<feature type="compositionally biased region" description="Basic and acidic residues" evidence="1">
    <location>
        <begin position="202"/>
        <end position="213"/>
    </location>
</feature>